<feature type="transmembrane region" description="Helical" evidence="1">
    <location>
        <begin position="204"/>
        <end position="225"/>
    </location>
</feature>
<feature type="transmembrane region" description="Helical" evidence="1">
    <location>
        <begin position="232"/>
        <end position="254"/>
    </location>
</feature>
<dbReference type="InterPro" id="IPR000620">
    <property type="entry name" value="EamA_dom"/>
</dbReference>
<keyword evidence="1" id="KW-0472">Membrane</keyword>
<dbReference type="KEGG" id="paur:FGL86_03110"/>
<gene>
    <name evidence="3" type="ORF">FGL86_03110</name>
</gene>
<keyword evidence="1" id="KW-0812">Transmembrane</keyword>
<sequence>MPTTLLGIGYMCLGVLCLALGDALSKWLGQSYAIIQIIFFRTLVSVPLVALIAHFRGGLGTLKTRRPWLHVWRGLFATGSMLCFIFGLTLLPLAEATAIAFAAPLFVTLLSLPLLNERVAPLPLMAALVGFGGVLIVVRPGGESFQWGALSLLGAALCYALLMLSARRYGYREPLWAMVFYVVLVPLLVSATLLPGVWQTPQAIHWLAFAGAGILGVGSMLFITLACRIAPAALVAPFDYTAMVWAVLLGWWFWNEAPDLWVYVGSLVIIASGSLIALHERRVAIKARPTT</sequence>
<feature type="transmembrane region" description="Helical" evidence="1">
    <location>
        <begin position="176"/>
        <end position="198"/>
    </location>
</feature>
<feature type="transmembrane region" description="Helical" evidence="1">
    <location>
        <begin position="97"/>
        <end position="115"/>
    </location>
</feature>
<proteinExistence type="predicted"/>
<reference evidence="3 4" key="1">
    <citation type="submission" date="2019-06" db="EMBL/GenBank/DDBJ databases">
        <title>Genome analyses of bacteria isolated from kimchi.</title>
        <authorList>
            <person name="Lee S."/>
            <person name="Ahn S."/>
            <person name="Roh S."/>
        </authorList>
    </citation>
    <scope>NUCLEOTIDE SEQUENCE [LARGE SCALE GENOMIC DNA]</scope>
    <source>
        <strain evidence="3 4">CBA4606</strain>
    </source>
</reference>
<evidence type="ECO:0000313" key="3">
    <source>
        <dbReference type="EMBL" id="QEA38159.1"/>
    </source>
</evidence>
<dbReference type="OrthoDB" id="148351at2"/>
<dbReference type="EMBL" id="CP042382">
    <property type="protein sequence ID" value="QEA38159.1"/>
    <property type="molecule type" value="Genomic_DNA"/>
</dbReference>
<dbReference type="Pfam" id="PF00892">
    <property type="entry name" value="EamA"/>
    <property type="match status" value="2"/>
</dbReference>
<feature type="domain" description="EamA" evidence="2">
    <location>
        <begin position="147"/>
        <end position="276"/>
    </location>
</feature>
<evidence type="ECO:0000259" key="2">
    <source>
        <dbReference type="Pfam" id="PF00892"/>
    </source>
</evidence>
<evidence type="ECO:0000256" key="1">
    <source>
        <dbReference type="SAM" id="Phobius"/>
    </source>
</evidence>
<feature type="transmembrane region" description="Helical" evidence="1">
    <location>
        <begin position="31"/>
        <end position="53"/>
    </location>
</feature>
<accession>A0A5B8SM56</accession>
<feature type="transmembrane region" description="Helical" evidence="1">
    <location>
        <begin position="145"/>
        <end position="164"/>
    </location>
</feature>
<feature type="transmembrane region" description="Helical" evidence="1">
    <location>
        <begin position="74"/>
        <end position="91"/>
    </location>
</feature>
<dbReference type="PANTHER" id="PTHR22911">
    <property type="entry name" value="ACYL-MALONYL CONDENSING ENZYME-RELATED"/>
    <property type="match status" value="1"/>
</dbReference>
<evidence type="ECO:0000313" key="4">
    <source>
        <dbReference type="Proteomes" id="UP000321272"/>
    </source>
</evidence>
<organism evidence="3 4">
    <name type="scientific">Pistricoccus aurantiacus</name>
    <dbReference type="NCBI Taxonomy" id="1883414"/>
    <lineage>
        <taxon>Bacteria</taxon>
        <taxon>Pseudomonadati</taxon>
        <taxon>Pseudomonadota</taxon>
        <taxon>Gammaproteobacteria</taxon>
        <taxon>Oceanospirillales</taxon>
        <taxon>Halomonadaceae</taxon>
        <taxon>Pistricoccus</taxon>
    </lineage>
</organism>
<dbReference type="Gene3D" id="1.10.3730.20">
    <property type="match status" value="1"/>
</dbReference>
<feature type="domain" description="EamA" evidence="2">
    <location>
        <begin position="6"/>
        <end position="138"/>
    </location>
</feature>
<dbReference type="AlphaFoldDB" id="A0A5B8SM56"/>
<dbReference type="Proteomes" id="UP000321272">
    <property type="component" value="Chromosome"/>
</dbReference>
<dbReference type="PANTHER" id="PTHR22911:SF103">
    <property type="entry name" value="BLR2811 PROTEIN"/>
    <property type="match status" value="1"/>
</dbReference>
<dbReference type="GO" id="GO:0016020">
    <property type="term" value="C:membrane"/>
    <property type="evidence" value="ECO:0007669"/>
    <property type="project" value="InterPro"/>
</dbReference>
<dbReference type="InterPro" id="IPR037185">
    <property type="entry name" value="EmrE-like"/>
</dbReference>
<keyword evidence="4" id="KW-1185">Reference proteome</keyword>
<keyword evidence="1" id="KW-1133">Transmembrane helix</keyword>
<protein>
    <submittedName>
        <fullName evidence="3">DMT family transporter</fullName>
    </submittedName>
</protein>
<name>A0A5B8SM56_9GAMM</name>
<dbReference type="RefSeq" id="WP_147183227.1">
    <property type="nucleotide sequence ID" value="NZ_CP042382.1"/>
</dbReference>
<feature type="transmembrane region" description="Helical" evidence="1">
    <location>
        <begin position="260"/>
        <end position="278"/>
    </location>
</feature>
<feature type="transmembrane region" description="Helical" evidence="1">
    <location>
        <begin position="122"/>
        <end position="139"/>
    </location>
</feature>
<dbReference type="SUPFAM" id="SSF103481">
    <property type="entry name" value="Multidrug resistance efflux transporter EmrE"/>
    <property type="match status" value="2"/>
</dbReference>